<sequence length="290" mass="33381">MKKNRELKEVLDHNWDEYPSMYPKYKGIQLNRLITQIILRRAAILAVEQVNNKMNFRKTLWMIPNIQKLDRQTRITRNTSIGNIRKVRKSKKNNQAQTQWYFNNQKLDCRIGLLFSQMNYPGLPGKAPNQSNTKLRSRQPTSRRHWIVPLTQTNPQSQTTPYTNENYSSFLNVDLMIIITNRFSVLKEIQHQQIAGEAAYVHQEPKEIISTNENVRKVASSTDSIVSGQVRKAGTKPINSQTAPPIQLQGNPICEPKVGKKGGRAPVRVKHISSITSIIANWNQSEDQQR</sequence>
<dbReference type="AlphaFoldDB" id="A0A5J4TG23"/>
<proteinExistence type="predicted"/>
<dbReference type="Proteomes" id="UP000324800">
    <property type="component" value="Unassembled WGS sequence"/>
</dbReference>
<organism evidence="1 2">
    <name type="scientific">Streblomastix strix</name>
    <dbReference type="NCBI Taxonomy" id="222440"/>
    <lineage>
        <taxon>Eukaryota</taxon>
        <taxon>Metamonada</taxon>
        <taxon>Preaxostyla</taxon>
        <taxon>Oxymonadida</taxon>
        <taxon>Streblomastigidae</taxon>
        <taxon>Streblomastix</taxon>
    </lineage>
</organism>
<comment type="caution">
    <text evidence="1">The sequence shown here is derived from an EMBL/GenBank/DDBJ whole genome shotgun (WGS) entry which is preliminary data.</text>
</comment>
<gene>
    <name evidence="1" type="ORF">EZS28_047770</name>
</gene>
<reference evidence="1 2" key="1">
    <citation type="submission" date="2019-03" db="EMBL/GenBank/DDBJ databases">
        <title>Single cell metagenomics reveals metabolic interactions within the superorganism composed of flagellate Streblomastix strix and complex community of Bacteroidetes bacteria on its surface.</title>
        <authorList>
            <person name="Treitli S.C."/>
            <person name="Kolisko M."/>
            <person name="Husnik F."/>
            <person name="Keeling P."/>
            <person name="Hampl V."/>
        </authorList>
    </citation>
    <scope>NUCLEOTIDE SEQUENCE [LARGE SCALE GENOMIC DNA]</scope>
    <source>
        <strain evidence="1">ST1C</strain>
    </source>
</reference>
<name>A0A5J4TG23_9EUKA</name>
<dbReference type="EMBL" id="SNRW01032535">
    <property type="protein sequence ID" value="KAA6356703.1"/>
    <property type="molecule type" value="Genomic_DNA"/>
</dbReference>
<evidence type="ECO:0000313" key="1">
    <source>
        <dbReference type="EMBL" id="KAA6356703.1"/>
    </source>
</evidence>
<accession>A0A5J4TG23</accession>
<evidence type="ECO:0000313" key="2">
    <source>
        <dbReference type="Proteomes" id="UP000324800"/>
    </source>
</evidence>
<protein>
    <submittedName>
        <fullName evidence="1">Uncharacterized protein</fullName>
    </submittedName>
</protein>